<evidence type="ECO:0000256" key="6">
    <source>
        <dbReference type="RuleBase" id="RU000663"/>
    </source>
</evidence>
<dbReference type="Gene3D" id="3.40.1120.10">
    <property type="entry name" value="Ribosomal protein l15e"/>
    <property type="match status" value="1"/>
</dbReference>
<dbReference type="SUPFAM" id="SSF54189">
    <property type="entry name" value="Ribosomal proteins S24e, L23 and L15e"/>
    <property type="match status" value="1"/>
</dbReference>
<dbReference type="GO" id="GO:0002181">
    <property type="term" value="P:cytoplasmic translation"/>
    <property type="evidence" value="ECO:0007669"/>
    <property type="project" value="TreeGrafter"/>
</dbReference>
<dbReference type="GO" id="GO:0003735">
    <property type="term" value="F:structural constituent of ribosome"/>
    <property type="evidence" value="ECO:0007669"/>
    <property type="project" value="Ensembl"/>
</dbReference>
<dbReference type="InterPro" id="IPR024794">
    <property type="entry name" value="Rbsml_eL15_core_dom_sf"/>
</dbReference>
<dbReference type="GO" id="GO:0045202">
    <property type="term" value="C:synapse"/>
    <property type="evidence" value="ECO:0007669"/>
    <property type="project" value="Ensembl"/>
</dbReference>
<sequence length="227" mass="24998">CASCCGCAAGSTASSRRCTAPRAPPGPTRRAGWATRPNKVRGPGAGGADRPAAGDAPERAACETRPEAATLTASVPSTHIGYVIYRIRVRRGGRKRPVPKGATYGKPVHHGVNQLKFARSLQSVAEERAGRHCGALRVLNSYWVGEDSTYKFFEVILIDPFHKAIRRNPDTQWITKPVHKHREMRGLTSAGRKSRGLGKGHKFHHTIGGSRRAAWRRRNTLQLHRYR</sequence>
<reference evidence="8" key="2">
    <citation type="submission" date="2025-08" db="UniProtKB">
        <authorList>
            <consortium name="Ensembl"/>
        </authorList>
    </citation>
    <scope>IDENTIFICATION</scope>
</reference>
<comment type="function">
    <text evidence="4">Component of the large ribosomal subunit. The ribosome is a large ribonucleoprotein complex responsible for the synthesis of proteins in the cell.</text>
</comment>
<accession>A0A4W2IC43</accession>
<reference evidence="8 9" key="1">
    <citation type="submission" date="2018-11" db="EMBL/GenBank/DDBJ databases">
        <title>Haplotype-resolved cattle genomes.</title>
        <authorList>
            <person name="Low W.Y."/>
            <person name="Tearle R."/>
            <person name="Bickhart D.M."/>
            <person name="Rosen B.D."/>
            <person name="Koren S."/>
            <person name="Rhie A."/>
            <person name="Hiendleder S."/>
            <person name="Phillippy A.M."/>
            <person name="Smith T.P.L."/>
            <person name="Williams J.L."/>
        </authorList>
    </citation>
    <scope>NUCLEOTIDE SEQUENCE [LARGE SCALE GENOMIC DNA]</scope>
</reference>
<dbReference type="Proteomes" id="UP000429181">
    <property type="component" value="Chromosome 27"/>
</dbReference>
<dbReference type="InterPro" id="IPR000439">
    <property type="entry name" value="Ribosomal_eL15"/>
</dbReference>
<protein>
    <recommendedName>
        <fullName evidence="6">Ribosomal protein L15</fullName>
    </recommendedName>
</protein>
<evidence type="ECO:0000256" key="4">
    <source>
        <dbReference type="ARBA" id="ARBA00034092"/>
    </source>
</evidence>
<dbReference type="InterPro" id="IPR012678">
    <property type="entry name" value="Ribosomal_uL23/eL15/eS24_sf"/>
</dbReference>
<evidence type="ECO:0000256" key="3">
    <source>
        <dbReference type="ARBA" id="ARBA00023274"/>
    </source>
</evidence>
<name>A0A4W2IC43_BOBOX</name>
<dbReference type="GO" id="GO:0005634">
    <property type="term" value="C:nucleus"/>
    <property type="evidence" value="ECO:0007669"/>
    <property type="project" value="Ensembl"/>
</dbReference>
<feature type="region of interest" description="Disordered" evidence="7">
    <location>
        <begin position="188"/>
        <end position="209"/>
    </location>
</feature>
<dbReference type="GeneTree" id="ENSGT00910000144184"/>
<proteinExistence type="inferred from homology"/>
<feature type="compositionally biased region" description="Basic residues" evidence="7">
    <location>
        <begin position="192"/>
        <end position="205"/>
    </location>
</feature>
<comment type="subunit">
    <text evidence="5">Component of the large ribosomal subunit. Interacts with IFIT1 (via TPR repeats 1-4).</text>
</comment>
<evidence type="ECO:0000256" key="7">
    <source>
        <dbReference type="SAM" id="MobiDB-lite"/>
    </source>
</evidence>
<dbReference type="SMART" id="SM01384">
    <property type="entry name" value="Ribosomal_L15e"/>
    <property type="match status" value="1"/>
</dbReference>
<evidence type="ECO:0000256" key="2">
    <source>
        <dbReference type="ARBA" id="ARBA00022980"/>
    </source>
</evidence>
<comment type="similarity">
    <text evidence="1 6">Belongs to the eukaryotic ribosomal protein eL15 family.</text>
</comment>
<organism evidence="8 9">
    <name type="scientific">Bos indicus x Bos taurus</name>
    <name type="common">Hybrid cattle</name>
    <dbReference type="NCBI Taxonomy" id="30522"/>
    <lineage>
        <taxon>Eukaryota</taxon>
        <taxon>Metazoa</taxon>
        <taxon>Chordata</taxon>
        <taxon>Craniata</taxon>
        <taxon>Vertebrata</taxon>
        <taxon>Euteleostomi</taxon>
        <taxon>Mammalia</taxon>
        <taxon>Eutheria</taxon>
        <taxon>Laurasiatheria</taxon>
        <taxon>Artiodactyla</taxon>
        <taxon>Ruminantia</taxon>
        <taxon>Pecora</taxon>
        <taxon>Bovidae</taxon>
        <taxon>Bovinae</taxon>
        <taxon>Bos</taxon>
    </lineage>
</organism>
<dbReference type="FunFam" id="3.40.1120.10:FF:000001">
    <property type="entry name" value="Ribosomal protein L15"/>
    <property type="match status" value="1"/>
</dbReference>
<evidence type="ECO:0000313" key="9">
    <source>
        <dbReference type="Proteomes" id="UP000429181"/>
    </source>
</evidence>
<dbReference type="AlphaFoldDB" id="A0A4W2IC43"/>
<gene>
    <name evidence="8" type="primary">RPL15</name>
</gene>
<dbReference type="GO" id="GO:0022625">
    <property type="term" value="C:cytosolic large ribosomal subunit"/>
    <property type="evidence" value="ECO:0007669"/>
    <property type="project" value="Ensembl"/>
</dbReference>
<evidence type="ECO:0000256" key="1">
    <source>
        <dbReference type="ARBA" id="ARBA00006857"/>
    </source>
</evidence>
<evidence type="ECO:0000256" key="5">
    <source>
        <dbReference type="ARBA" id="ARBA00046623"/>
    </source>
</evidence>
<keyword evidence="2 6" id="KW-0689">Ribosomal protein</keyword>
<dbReference type="GO" id="GO:0003723">
    <property type="term" value="F:RNA binding"/>
    <property type="evidence" value="ECO:0007669"/>
    <property type="project" value="TreeGrafter"/>
</dbReference>
<dbReference type="Ensembl" id="ENSBIXT00005052046.1">
    <property type="protein sequence ID" value="ENSBIXP00005042914.1"/>
    <property type="gene ID" value="ENSBIXG00005007092.1"/>
</dbReference>
<dbReference type="PANTHER" id="PTHR11847">
    <property type="entry name" value="RIBOSOMAL PROTEIN L15"/>
    <property type="match status" value="1"/>
</dbReference>
<dbReference type="PANTHER" id="PTHR11847:SF4">
    <property type="entry name" value="LARGE RIBOSOMAL SUBUNIT PROTEIN EL15"/>
    <property type="match status" value="1"/>
</dbReference>
<evidence type="ECO:0000313" key="8">
    <source>
        <dbReference type="Ensembl" id="ENSBIXP00005042914.1"/>
    </source>
</evidence>
<feature type="region of interest" description="Disordered" evidence="7">
    <location>
        <begin position="16"/>
        <end position="58"/>
    </location>
</feature>
<keyword evidence="3 6" id="KW-0687">Ribonucleoprotein</keyword>
<dbReference type="Pfam" id="PF00827">
    <property type="entry name" value="Ribosomal_L15e"/>
    <property type="match status" value="1"/>
</dbReference>